<name>A0A016VYU4_9BILA</name>
<dbReference type="EMBL" id="JARK01001339">
    <property type="protein sequence ID" value="EYC32530.1"/>
    <property type="molecule type" value="Genomic_DNA"/>
</dbReference>
<feature type="domain" description="SCP" evidence="1">
    <location>
        <begin position="52"/>
        <end position="163"/>
    </location>
</feature>
<comment type="caution">
    <text evidence="2">The sequence shown here is derived from an EMBL/GenBank/DDBJ whole genome shotgun (WGS) entry which is preliminary data.</text>
</comment>
<protein>
    <recommendedName>
        <fullName evidence="1">SCP domain-containing protein</fullName>
    </recommendedName>
</protein>
<gene>
    <name evidence="2" type="primary">Acey_s0003.g1633</name>
    <name evidence="2" type="ORF">Y032_0003g1633</name>
</gene>
<dbReference type="AlphaFoldDB" id="A0A016VYU4"/>
<dbReference type="CDD" id="cd05380">
    <property type="entry name" value="CAP_euk"/>
    <property type="match status" value="1"/>
</dbReference>
<evidence type="ECO:0000313" key="2">
    <source>
        <dbReference type="EMBL" id="EYC32530.1"/>
    </source>
</evidence>
<dbReference type="SUPFAM" id="SSF55797">
    <property type="entry name" value="PR-1-like"/>
    <property type="match status" value="1"/>
</dbReference>
<reference evidence="3" key="1">
    <citation type="journal article" date="2015" name="Nat. Genet.">
        <title>The genome and transcriptome of the zoonotic hookworm Ancylostoma ceylanicum identify infection-specific gene families.</title>
        <authorList>
            <person name="Schwarz E.M."/>
            <person name="Hu Y."/>
            <person name="Antoshechkin I."/>
            <person name="Miller M.M."/>
            <person name="Sternberg P.W."/>
            <person name="Aroian R.V."/>
        </authorList>
    </citation>
    <scope>NUCLEOTIDE SEQUENCE</scope>
    <source>
        <strain evidence="3">HY135</strain>
    </source>
</reference>
<dbReference type="InterPro" id="IPR014044">
    <property type="entry name" value="CAP_dom"/>
</dbReference>
<keyword evidence="3" id="KW-1185">Reference proteome</keyword>
<organism evidence="2 3">
    <name type="scientific">Ancylostoma ceylanicum</name>
    <dbReference type="NCBI Taxonomy" id="53326"/>
    <lineage>
        <taxon>Eukaryota</taxon>
        <taxon>Metazoa</taxon>
        <taxon>Ecdysozoa</taxon>
        <taxon>Nematoda</taxon>
        <taxon>Chromadorea</taxon>
        <taxon>Rhabditida</taxon>
        <taxon>Rhabditina</taxon>
        <taxon>Rhabditomorpha</taxon>
        <taxon>Strongyloidea</taxon>
        <taxon>Ancylostomatidae</taxon>
        <taxon>Ancylostomatinae</taxon>
        <taxon>Ancylostoma</taxon>
    </lineage>
</organism>
<dbReference type="STRING" id="53326.A0A016VYU4"/>
<dbReference type="InterPro" id="IPR035940">
    <property type="entry name" value="CAP_sf"/>
</dbReference>
<evidence type="ECO:0000259" key="1">
    <source>
        <dbReference type="SMART" id="SM00198"/>
    </source>
</evidence>
<proteinExistence type="predicted"/>
<evidence type="ECO:0000313" key="3">
    <source>
        <dbReference type="Proteomes" id="UP000024635"/>
    </source>
</evidence>
<dbReference type="SMART" id="SM00198">
    <property type="entry name" value="SCP"/>
    <property type="match status" value="1"/>
</dbReference>
<sequence>MERETIEKNHVICYSSDSSTSRATTLSAPRLREKRTFIDARSSCKGKSLTDAQRQLLISEHNKIRRMIAKGNAENYDGGKLPSGRNIYQLRYSCELENAAIASVKGATCSASLADPQKYGQNIHVNILFCHGQISLCTIGTCKPPGHDFDSTCIDTPGGYYFEIWARLDVSIVIAAIANCCGLKSGNPSWCELTKT</sequence>
<accession>A0A016VYU4</accession>
<dbReference type="Gene3D" id="3.40.33.10">
    <property type="entry name" value="CAP"/>
    <property type="match status" value="1"/>
</dbReference>
<dbReference type="Proteomes" id="UP000024635">
    <property type="component" value="Unassembled WGS sequence"/>
</dbReference>
<dbReference type="OrthoDB" id="5874910at2759"/>